<dbReference type="SUPFAM" id="SSF88946">
    <property type="entry name" value="Sigma2 domain of RNA polymerase sigma factors"/>
    <property type="match status" value="1"/>
</dbReference>
<dbReference type="AlphaFoldDB" id="A0A0C4WY47"/>
<dbReference type="InterPro" id="IPR013325">
    <property type="entry name" value="RNA_pol_sigma_r2"/>
</dbReference>
<dbReference type="GO" id="GO:0003677">
    <property type="term" value="F:DNA binding"/>
    <property type="evidence" value="ECO:0007669"/>
    <property type="project" value="InterPro"/>
</dbReference>
<feature type="domain" description="RNA polymerase sigma-70 region 2" evidence="5">
    <location>
        <begin position="31"/>
        <end position="88"/>
    </location>
</feature>
<dbReference type="HOGENOM" id="CLU_047691_12_5_6"/>
<keyword evidence="7" id="KW-0614">Plasmid</keyword>
<dbReference type="KEGG" id="acx:Achr_f2130"/>
<evidence type="ECO:0000256" key="4">
    <source>
        <dbReference type="ARBA" id="ARBA00023163"/>
    </source>
</evidence>
<evidence type="ECO:0000256" key="2">
    <source>
        <dbReference type="ARBA" id="ARBA00023015"/>
    </source>
</evidence>
<dbReference type="GO" id="GO:0006352">
    <property type="term" value="P:DNA-templated transcription initiation"/>
    <property type="evidence" value="ECO:0007669"/>
    <property type="project" value="InterPro"/>
</dbReference>
<dbReference type="Pfam" id="PF08281">
    <property type="entry name" value="Sigma70_r4_2"/>
    <property type="match status" value="1"/>
</dbReference>
<dbReference type="Gene3D" id="1.10.10.10">
    <property type="entry name" value="Winged helix-like DNA-binding domain superfamily/Winged helix DNA-binding domain"/>
    <property type="match status" value="1"/>
</dbReference>
<evidence type="ECO:0000256" key="3">
    <source>
        <dbReference type="ARBA" id="ARBA00023082"/>
    </source>
</evidence>
<dbReference type="InterPro" id="IPR013324">
    <property type="entry name" value="RNA_pol_sigma_r3/r4-like"/>
</dbReference>
<dbReference type="GO" id="GO:0016987">
    <property type="term" value="F:sigma factor activity"/>
    <property type="evidence" value="ECO:0007669"/>
    <property type="project" value="UniProtKB-KW"/>
</dbReference>
<accession>A0A0C4WY47</accession>
<dbReference type="Gene3D" id="1.10.1740.10">
    <property type="match status" value="1"/>
</dbReference>
<dbReference type="EMBL" id="CP010421">
    <property type="protein sequence ID" value="AJE23907.1"/>
    <property type="molecule type" value="Genomic_DNA"/>
</dbReference>
<dbReference type="InterPro" id="IPR036388">
    <property type="entry name" value="WH-like_DNA-bd_sf"/>
</dbReference>
<dbReference type="Pfam" id="PF04542">
    <property type="entry name" value="Sigma70_r2"/>
    <property type="match status" value="1"/>
</dbReference>
<comment type="similarity">
    <text evidence="1">Belongs to the sigma-70 factor family. ECF subfamily.</text>
</comment>
<dbReference type="InterPro" id="IPR013249">
    <property type="entry name" value="RNA_pol_sigma70_r4_t2"/>
</dbReference>
<gene>
    <name evidence="7" type="ORF">Achr_f2130</name>
</gene>
<geneLocation type="plasmid" evidence="7 8">
    <name>pAcX50f</name>
</geneLocation>
<dbReference type="PANTHER" id="PTHR43133">
    <property type="entry name" value="RNA POLYMERASE ECF-TYPE SIGMA FACTO"/>
    <property type="match status" value="1"/>
</dbReference>
<keyword evidence="3" id="KW-0731">Sigma factor</keyword>
<dbReference type="Proteomes" id="UP000068210">
    <property type="component" value="Plasmid pAcX50f"/>
</dbReference>
<evidence type="ECO:0000313" key="8">
    <source>
        <dbReference type="Proteomes" id="UP000068210"/>
    </source>
</evidence>
<keyword evidence="2" id="KW-0805">Transcription regulation</keyword>
<proteinExistence type="inferred from homology"/>
<feature type="domain" description="RNA polymerase sigma factor 70 region 4 type 2" evidence="6">
    <location>
        <begin position="124"/>
        <end position="175"/>
    </location>
</feature>
<reference evidence="7 8" key="1">
    <citation type="journal article" date="2015" name="PLoS ONE">
        <title>Azotobacter Genomes: The Genome of Azotobacter chroococcum NCIMB 8003 (ATCC 4412).</title>
        <authorList>
            <person name="Robson R.L."/>
            <person name="Jones R."/>
            <person name="Robson R.M."/>
            <person name="Schwartz A."/>
            <person name="Richardson T.H."/>
        </authorList>
    </citation>
    <scope>NUCLEOTIDE SEQUENCE [LARGE SCALE GENOMIC DNA]</scope>
    <source>
        <strain evidence="7 8">NCIMB 8003</strain>
        <plasmid evidence="8">Plasmid pAcX50f</plasmid>
    </source>
</reference>
<keyword evidence="4" id="KW-0804">Transcription</keyword>
<dbReference type="InterPro" id="IPR014284">
    <property type="entry name" value="RNA_pol_sigma-70_dom"/>
</dbReference>
<protein>
    <submittedName>
        <fullName evidence="7">RNA polymerase sigma factor, sigma-70 family</fullName>
    </submittedName>
</protein>
<dbReference type="PANTHER" id="PTHR43133:SF63">
    <property type="entry name" value="RNA POLYMERASE SIGMA FACTOR FECI-RELATED"/>
    <property type="match status" value="1"/>
</dbReference>
<sequence length="183" mass="21033">MKSCVSCSLAFNGAANMFKTELEIIHTRQWRLLVEVAFKVLGCRFLAEDVVQEAFLKLWMSHDVQDIQCPICYLFRMVRNQAIDRLRRLILESRYHVDEEQLGEQAATTPSPERATLGQYEWAALLNALDELPERARTAFAMTQLEGYSQREVAAQLGASPTTVHYMIRDALGHCRDRLRIND</sequence>
<evidence type="ECO:0000256" key="1">
    <source>
        <dbReference type="ARBA" id="ARBA00010641"/>
    </source>
</evidence>
<evidence type="ECO:0000313" key="7">
    <source>
        <dbReference type="EMBL" id="AJE23907.1"/>
    </source>
</evidence>
<evidence type="ECO:0000259" key="5">
    <source>
        <dbReference type="Pfam" id="PF04542"/>
    </source>
</evidence>
<evidence type="ECO:0000259" key="6">
    <source>
        <dbReference type="Pfam" id="PF08281"/>
    </source>
</evidence>
<organism evidence="7 8">
    <name type="scientific">Azotobacter chroococcum NCIMB 8003</name>
    <dbReference type="NCBI Taxonomy" id="1328314"/>
    <lineage>
        <taxon>Bacteria</taxon>
        <taxon>Pseudomonadati</taxon>
        <taxon>Pseudomonadota</taxon>
        <taxon>Gammaproteobacteria</taxon>
        <taxon>Pseudomonadales</taxon>
        <taxon>Pseudomonadaceae</taxon>
        <taxon>Azotobacter</taxon>
    </lineage>
</organism>
<name>A0A0C4WY47_9GAMM</name>
<dbReference type="CDD" id="cd06171">
    <property type="entry name" value="Sigma70_r4"/>
    <property type="match status" value="1"/>
</dbReference>
<dbReference type="InterPro" id="IPR007627">
    <property type="entry name" value="RNA_pol_sigma70_r2"/>
</dbReference>
<dbReference type="InterPro" id="IPR039425">
    <property type="entry name" value="RNA_pol_sigma-70-like"/>
</dbReference>
<dbReference type="NCBIfam" id="TIGR02937">
    <property type="entry name" value="sigma70-ECF"/>
    <property type="match status" value="1"/>
</dbReference>
<keyword evidence="8" id="KW-1185">Reference proteome</keyword>
<dbReference type="SUPFAM" id="SSF88659">
    <property type="entry name" value="Sigma3 and sigma4 domains of RNA polymerase sigma factors"/>
    <property type="match status" value="1"/>
</dbReference>